<dbReference type="RefSeq" id="WP_119150478.1">
    <property type="nucleotide sequence ID" value="NZ_JBHSOV010000048.1"/>
</dbReference>
<evidence type="ECO:0000256" key="1">
    <source>
        <dbReference type="SAM" id="MobiDB-lite"/>
    </source>
</evidence>
<evidence type="ECO:0000313" key="3">
    <source>
        <dbReference type="Proteomes" id="UP000266340"/>
    </source>
</evidence>
<proteinExistence type="predicted"/>
<comment type="caution">
    <text evidence="2">The sequence shown here is derived from an EMBL/GenBank/DDBJ whole genome shotgun (WGS) entry which is preliminary data.</text>
</comment>
<organism evidence="2 3">
    <name type="scientific">Cohnella faecalis</name>
    <dbReference type="NCBI Taxonomy" id="2315694"/>
    <lineage>
        <taxon>Bacteria</taxon>
        <taxon>Bacillati</taxon>
        <taxon>Bacillota</taxon>
        <taxon>Bacilli</taxon>
        <taxon>Bacillales</taxon>
        <taxon>Paenibacillaceae</taxon>
        <taxon>Cohnella</taxon>
    </lineage>
</organism>
<evidence type="ECO:0000313" key="2">
    <source>
        <dbReference type="EMBL" id="RIE02439.1"/>
    </source>
</evidence>
<sequence>MPDATTTPAEASGTAATPAANTADSGNATAPAANTADASNATAPAAATADVSNATAPAAATADVSNTAAPSALTADAGNATAPAAGAATTPDQQLKSLPQLGQDIIAATSDMLGVICKNWDNTKIWGATGALALNDIENYFKTTLQLKDDISSAITSLKGKVKGTPVGDALHSVVSGISTALKLVESKMTAVNSTADQAANFKTVVDQLLPKATSLLTAAGVDAAKFTGPVQTAGKLFDAAEAVVRFTNQVEGVIAFIVQNIDPEPDAAPAS</sequence>
<accession>A0A398CMH4</accession>
<reference evidence="2 3" key="1">
    <citation type="submission" date="2018-09" db="EMBL/GenBank/DDBJ databases">
        <title>Cohnella cavernae sp. nov., isolated from a karst cave.</title>
        <authorList>
            <person name="Zhu H."/>
        </authorList>
    </citation>
    <scope>NUCLEOTIDE SEQUENCE [LARGE SCALE GENOMIC DNA]</scope>
    <source>
        <strain evidence="2 3">K2E09-144</strain>
    </source>
</reference>
<name>A0A398CMH4_9BACL</name>
<protein>
    <submittedName>
        <fullName evidence="2">Uncharacterized protein</fullName>
    </submittedName>
</protein>
<dbReference type="EMBL" id="QXJM01000039">
    <property type="protein sequence ID" value="RIE02439.1"/>
    <property type="molecule type" value="Genomic_DNA"/>
</dbReference>
<dbReference type="Proteomes" id="UP000266340">
    <property type="component" value="Unassembled WGS sequence"/>
</dbReference>
<gene>
    <name evidence="2" type="ORF">D3H35_17190</name>
</gene>
<keyword evidence="3" id="KW-1185">Reference proteome</keyword>
<feature type="region of interest" description="Disordered" evidence="1">
    <location>
        <begin position="1"/>
        <end position="36"/>
    </location>
</feature>
<dbReference type="AlphaFoldDB" id="A0A398CMH4"/>